<evidence type="ECO:0000256" key="6">
    <source>
        <dbReference type="ARBA" id="ARBA00023077"/>
    </source>
</evidence>
<dbReference type="InterPro" id="IPR036942">
    <property type="entry name" value="Beta-barrel_TonB_sf"/>
</dbReference>
<evidence type="ECO:0000256" key="2">
    <source>
        <dbReference type="ARBA" id="ARBA00022448"/>
    </source>
</evidence>
<keyword evidence="9" id="KW-0998">Cell outer membrane</keyword>
<keyword evidence="5" id="KW-0732">Signal</keyword>
<evidence type="ECO:0000256" key="7">
    <source>
        <dbReference type="ARBA" id="ARBA00023136"/>
    </source>
</evidence>
<protein>
    <submittedName>
        <fullName evidence="10">TonB-dependent receptor</fullName>
    </submittedName>
</protein>
<accession>A0A8T5VCY9</accession>
<keyword evidence="8 10" id="KW-0675">Receptor</keyword>
<keyword evidence="2" id="KW-0813">Transport</keyword>
<dbReference type="InterPro" id="IPR039426">
    <property type="entry name" value="TonB-dep_rcpt-like"/>
</dbReference>
<keyword evidence="6" id="KW-0798">TonB box</keyword>
<keyword evidence="7" id="KW-0472">Membrane</keyword>
<keyword evidence="3" id="KW-1134">Transmembrane beta strand</keyword>
<comment type="subcellular location">
    <subcellularLocation>
        <location evidence="1">Cell outer membrane</location>
        <topology evidence="1">Multi-pass membrane protein</topology>
    </subcellularLocation>
</comment>
<dbReference type="Pfam" id="PF00593">
    <property type="entry name" value="TonB_dep_Rec_b-barrel"/>
    <property type="match status" value="1"/>
</dbReference>
<dbReference type="InterPro" id="IPR000531">
    <property type="entry name" value="Beta-barrel_TonB"/>
</dbReference>
<evidence type="ECO:0000256" key="8">
    <source>
        <dbReference type="ARBA" id="ARBA00023170"/>
    </source>
</evidence>
<dbReference type="SUPFAM" id="SSF56935">
    <property type="entry name" value="Porins"/>
    <property type="match status" value="1"/>
</dbReference>
<sequence>MAFRNDVANFLEATAPADCTGRADTKALSSLSTGHATVNRGYHPLAKINRKRPGHTCWPPSPACSLNLTRAVLGIPTRFFPVGKCSNIRNELQCLTVVVNPFFTNPCVQTNAGRTFHQGVEAGAGVAFLKSVFTQEDRVWFNLVYTYGDFRFHDDAIWGNNRLPGAPAHYLRAEVLYKNPNGFYAGPNVEWMPQSFFADNANTLTIDPYALLNFKVGYDTGVGWSGYIEGRNLLDKRYISSTITVGTADPTMALFNPGTGRAIYGGVRYRM</sequence>
<dbReference type="GO" id="GO:0009279">
    <property type="term" value="C:cell outer membrane"/>
    <property type="evidence" value="ECO:0007669"/>
    <property type="project" value="UniProtKB-SubCell"/>
</dbReference>
<dbReference type="PANTHER" id="PTHR30069">
    <property type="entry name" value="TONB-DEPENDENT OUTER MEMBRANE RECEPTOR"/>
    <property type="match status" value="1"/>
</dbReference>
<reference evidence="10" key="2">
    <citation type="submission" date="2022-04" db="EMBL/GenBank/DDBJ databases">
        <authorList>
            <person name="Bromfield E.S.P."/>
            <person name="Cloutier S."/>
        </authorList>
    </citation>
    <scope>NUCLEOTIDE SEQUENCE</scope>
    <source>
        <strain evidence="10">1S5</strain>
    </source>
</reference>
<evidence type="ECO:0000256" key="9">
    <source>
        <dbReference type="ARBA" id="ARBA00023237"/>
    </source>
</evidence>
<organism evidence="10 11">
    <name type="scientific">Bradyrhizobium barranii subsp. apii</name>
    <dbReference type="NCBI Taxonomy" id="2819348"/>
    <lineage>
        <taxon>Bacteria</taxon>
        <taxon>Pseudomonadati</taxon>
        <taxon>Pseudomonadota</taxon>
        <taxon>Alphaproteobacteria</taxon>
        <taxon>Hyphomicrobiales</taxon>
        <taxon>Nitrobacteraceae</taxon>
        <taxon>Bradyrhizobium</taxon>
        <taxon>Bradyrhizobium barranii</taxon>
    </lineage>
</organism>
<dbReference type="AlphaFoldDB" id="A0A8T5VCY9"/>
<evidence type="ECO:0000256" key="3">
    <source>
        <dbReference type="ARBA" id="ARBA00022452"/>
    </source>
</evidence>
<evidence type="ECO:0000313" key="10">
    <source>
        <dbReference type="EMBL" id="UPT91874.1"/>
    </source>
</evidence>
<evidence type="ECO:0000313" key="11">
    <source>
        <dbReference type="Proteomes" id="UP000551709"/>
    </source>
</evidence>
<dbReference type="Gene3D" id="2.40.170.20">
    <property type="entry name" value="TonB-dependent receptor, beta-barrel domain"/>
    <property type="match status" value="1"/>
</dbReference>
<proteinExistence type="predicted"/>
<dbReference type="PANTHER" id="PTHR30069:SF29">
    <property type="entry name" value="HEMOGLOBIN AND HEMOGLOBIN-HAPTOGLOBIN-BINDING PROTEIN 1-RELATED"/>
    <property type="match status" value="1"/>
</dbReference>
<evidence type="ECO:0000256" key="5">
    <source>
        <dbReference type="ARBA" id="ARBA00022729"/>
    </source>
</evidence>
<dbReference type="GO" id="GO:0015344">
    <property type="term" value="F:siderophore uptake transmembrane transporter activity"/>
    <property type="evidence" value="ECO:0007669"/>
    <property type="project" value="TreeGrafter"/>
</dbReference>
<dbReference type="EMBL" id="CP096255">
    <property type="protein sequence ID" value="UPT91874.1"/>
    <property type="molecule type" value="Genomic_DNA"/>
</dbReference>
<evidence type="ECO:0000256" key="1">
    <source>
        <dbReference type="ARBA" id="ARBA00004571"/>
    </source>
</evidence>
<reference evidence="10" key="1">
    <citation type="journal article" date="2017" name="Syst. Appl. Microbiol.">
        <title>Soybeans inoculated with root zone soils of Canadian native legumes harbour diverse and novel Bradyrhizobium spp. that possess agricultural potential.</title>
        <authorList>
            <person name="Bromfield E.S.P."/>
            <person name="Cloutier S."/>
            <person name="Tambong J.T."/>
            <person name="Tran Thi T.V."/>
        </authorList>
    </citation>
    <scope>NUCLEOTIDE SEQUENCE</scope>
    <source>
        <strain evidence="10">1S5</strain>
    </source>
</reference>
<name>A0A8T5VCY9_9BRAD</name>
<dbReference type="GO" id="GO:0044718">
    <property type="term" value="P:siderophore transmembrane transport"/>
    <property type="evidence" value="ECO:0007669"/>
    <property type="project" value="TreeGrafter"/>
</dbReference>
<dbReference type="Proteomes" id="UP000551709">
    <property type="component" value="Chromosome"/>
</dbReference>
<evidence type="ECO:0000256" key="4">
    <source>
        <dbReference type="ARBA" id="ARBA00022692"/>
    </source>
</evidence>
<keyword evidence="4" id="KW-0812">Transmembrane</keyword>
<gene>
    <name evidence="10" type="ORF">HAP41_0000030400</name>
</gene>